<evidence type="ECO:0000313" key="1">
    <source>
        <dbReference type="EMBL" id="RHW31923.1"/>
    </source>
</evidence>
<dbReference type="AlphaFoldDB" id="A0A417YGJ6"/>
<dbReference type="RefSeq" id="WP_118889481.1">
    <property type="nucleotide sequence ID" value="NZ_PHUT01000007.1"/>
</dbReference>
<dbReference type="Pfam" id="PF14460">
    <property type="entry name" value="Prok-E2_D"/>
    <property type="match status" value="1"/>
</dbReference>
<accession>A0A417YGJ6</accession>
<comment type="caution">
    <text evidence="1">The sequence shown here is derived from an EMBL/GenBank/DDBJ whole genome shotgun (WGS) entry which is preliminary data.</text>
</comment>
<proteinExistence type="predicted"/>
<organism evidence="1 2">
    <name type="scientific">Oceanobacillus profundus</name>
    <dbReference type="NCBI Taxonomy" id="372463"/>
    <lineage>
        <taxon>Bacteria</taxon>
        <taxon>Bacillati</taxon>
        <taxon>Bacillota</taxon>
        <taxon>Bacilli</taxon>
        <taxon>Bacillales</taxon>
        <taxon>Bacillaceae</taxon>
        <taxon>Oceanobacillus</taxon>
    </lineage>
</organism>
<sequence>MNKATIILNEFKPAQVIIEKAGAKHEIYMNVQDLVQQLIESMKADDDIEVIEKPTPVVVSPSLPMNTVKYSKLSDETDIVFLNHPEVNVDIRYHNHSFEQVPVPNLVFALFVRNNRIVNKYVFCYKDRFLRDESLLYIFPYANVFEGNGSLCYYNNQEVKDLVQLQTYPMTWLSEPFNDHLYHQGSTNKFNKPLRQILEETQHTKFDYSKLKETGKTFAGWSTSLIVN</sequence>
<name>A0A417YGJ6_9BACI</name>
<evidence type="ECO:0000313" key="2">
    <source>
        <dbReference type="Proteomes" id="UP000285456"/>
    </source>
</evidence>
<dbReference type="EMBL" id="QWEH01000007">
    <property type="protein sequence ID" value="RHW31923.1"/>
    <property type="molecule type" value="Genomic_DNA"/>
</dbReference>
<keyword evidence="2" id="KW-1185">Reference proteome</keyword>
<protein>
    <submittedName>
        <fullName evidence="1">Uncharacterized protein</fullName>
    </submittedName>
</protein>
<dbReference type="OrthoDB" id="1955591at2"/>
<gene>
    <name evidence="1" type="ORF">D1B32_11840</name>
</gene>
<reference evidence="1 2" key="1">
    <citation type="journal article" date="2007" name="Int. J. Syst. Evol. Microbiol.">
        <title>Oceanobacillus profundus sp. nov., isolated from a deep-sea sediment core.</title>
        <authorList>
            <person name="Kim Y.G."/>
            <person name="Choi D.H."/>
            <person name="Hyun S."/>
            <person name="Cho B.C."/>
        </authorList>
    </citation>
    <scope>NUCLEOTIDE SEQUENCE [LARGE SCALE GENOMIC DNA]</scope>
    <source>
        <strain evidence="1 2">DSM 18246</strain>
    </source>
</reference>
<dbReference type="Proteomes" id="UP000285456">
    <property type="component" value="Unassembled WGS sequence"/>
</dbReference>
<dbReference type="InterPro" id="IPR032787">
    <property type="entry name" value="Prok-E2_D"/>
</dbReference>